<protein>
    <submittedName>
        <fullName evidence="1">Uncharacterized protein</fullName>
    </submittedName>
</protein>
<sequence>MKIVIIIALFLALFACATTPKCPVNSCPNSEVRLIVKVPEGIVYLRLPEGIFDKEWHYKLWITEEEFRRLRKGGI</sequence>
<dbReference type="AlphaFoldDB" id="A0A6M3JWA5"/>
<gene>
    <name evidence="1" type="ORF">MM415A02042_0008</name>
</gene>
<dbReference type="PROSITE" id="PS51257">
    <property type="entry name" value="PROKAR_LIPOPROTEIN"/>
    <property type="match status" value="1"/>
</dbReference>
<organism evidence="1">
    <name type="scientific">viral metagenome</name>
    <dbReference type="NCBI Taxonomy" id="1070528"/>
    <lineage>
        <taxon>unclassified sequences</taxon>
        <taxon>metagenomes</taxon>
        <taxon>organismal metagenomes</taxon>
    </lineage>
</organism>
<name>A0A6M3JWA5_9ZZZZ</name>
<proteinExistence type="predicted"/>
<reference evidence="1" key="1">
    <citation type="submission" date="2020-03" db="EMBL/GenBank/DDBJ databases">
        <title>The deep terrestrial virosphere.</title>
        <authorList>
            <person name="Holmfeldt K."/>
            <person name="Nilsson E."/>
            <person name="Simone D."/>
            <person name="Lopez-Fernandez M."/>
            <person name="Wu X."/>
            <person name="de Brujin I."/>
            <person name="Lundin D."/>
            <person name="Andersson A."/>
            <person name="Bertilsson S."/>
            <person name="Dopson M."/>
        </authorList>
    </citation>
    <scope>NUCLEOTIDE SEQUENCE</scope>
    <source>
        <strain evidence="1">MM415A02042</strain>
    </source>
</reference>
<dbReference type="EMBL" id="MT142091">
    <property type="protein sequence ID" value="QJA74339.1"/>
    <property type="molecule type" value="Genomic_DNA"/>
</dbReference>
<accession>A0A6M3JWA5</accession>
<evidence type="ECO:0000313" key="1">
    <source>
        <dbReference type="EMBL" id="QJA74339.1"/>
    </source>
</evidence>